<dbReference type="SUPFAM" id="SSF53649">
    <property type="entry name" value="Alkaline phosphatase-like"/>
    <property type="match status" value="1"/>
</dbReference>
<evidence type="ECO:0000313" key="5">
    <source>
        <dbReference type="EMBL" id="QDT56046.1"/>
    </source>
</evidence>
<dbReference type="InterPro" id="IPR050738">
    <property type="entry name" value="Sulfatase"/>
</dbReference>
<dbReference type="Proteomes" id="UP000315700">
    <property type="component" value="Chromosome"/>
</dbReference>
<dbReference type="RefSeq" id="WP_145032809.1">
    <property type="nucleotide sequence ID" value="NZ_CP036271.1"/>
</dbReference>
<dbReference type="EC" id="3.1.6.1" evidence="5"/>
<dbReference type="EMBL" id="CP036271">
    <property type="protein sequence ID" value="QDT56046.1"/>
    <property type="molecule type" value="Genomic_DNA"/>
</dbReference>
<dbReference type="PANTHER" id="PTHR42693:SF53">
    <property type="entry name" value="ENDO-4-O-SULFATASE"/>
    <property type="match status" value="1"/>
</dbReference>
<dbReference type="GO" id="GO:0004065">
    <property type="term" value="F:arylsulfatase activity"/>
    <property type="evidence" value="ECO:0007669"/>
    <property type="project" value="UniProtKB-EC"/>
</dbReference>
<organism evidence="5 6">
    <name type="scientific">Caulifigura coniformis</name>
    <dbReference type="NCBI Taxonomy" id="2527983"/>
    <lineage>
        <taxon>Bacteria</taxon>
        <taxon>Pseudomonadati</taxon>
        <taxon>Planctomycetota</taxon>
        <taxon>Planctomycetia</taxon>
        <taxon>Planctomycetales</taxon>
        <taxon>Planctomycetaceae</taxon>
        <taxon>Caulifigura</taxon>
    </lineage>
</organism>
<sequence precursor="true">MSRSLLRLFLALLLLSVSFPATAAAARPNILWILVDDMSANFSTYGETHIRTPHVDQLAREGTKFTHAYTTAPVCSPCRSALITGMYQTSIGAHHHRSGRGTEKIVLPAGVELVPALFKKAGYYTAIGGWPAKRSALGKTDYNFEWDSAIYDGNDWSGRGKDQPFFMQIQLPGGKLRRPAWKDQALKALGSLTSPESVELPPYYPRDSVLLDDWAQYLDTCRFTDLQVGQVVERLKEEGLYDSTVLIFLTDHGISHARGKQFLYDEGIHIPLVIRGPGVKAGLERTDLVEQIDVAATSLALAGIERPKTMQARDLLATDYAPRDAVFAARDRCDETVERLRSVRTSDFKYIRNGFPHRPHLQPNRYKDGKEIVQQLRSLHQAGQLTGLPEKLLFAPNRPAEELYDLRNDPFETRNLAGDPASATRLTELRAKLDRWIIETNDLGQRPESVAQYDSDMKVYVGPEGGKNARQQQILRSNIELMKQWAAEGK</sequence>
<protein>
    <submittedName>
        <fullName evidence="5">Arylsulfatase</fullName>
        <ecNumber evidence="5">3.1.6.1</ecNumber>
    </submittedName>
</protein>
<dbReference type="InterPro" id="IPR000917">
    <property type="entry name" value="Sulfatase_N"/>
</dbReference>
<dbReference type="PANTHER" id="PTHR42693">
    <property type="entry name" value="ARYLSULFATASE FAMILY MEMBER"/>
    <property type="match status" value="1"/>
</dbReference>
<evidence type="ECO:0000256" key="1">
    <source>
        <dbReference type="ARBA" id="ARBA00008779"/>
    </source>
</evidence>
<gene>
    <name evidence="5" type="ORF">Pan44_40960</name>
</gene>
<feature type="domain" description="Sulfatase N-terminal" evidence="4">
    <location>
        <begin position="212"/>
        <end position="304"/>
    </location>
</feature>
<name>A0A517SIX6_9PLAN</name>
<reference evidence="5 6" key="1">
    <citation type="submission" date="2019-02" db="EMBL/GenBank/DDBJ databases">
        <title>Deep-cultivation of Planctomycetes and their phenomic and genomic characterization uncovers novel biology.</title>
        <authorList>
            <person name="Wiegand S."/>
            <person name="Jogler M."/>
            <person name="Boedeker C."/>
            <person name="Pinto D."/>
            <person name="Vollmers J."/>
            <person name="Rivas-Marin E."/>
            <person name="Kohn T."/>
            <person name="Peeters S.H."/>
            <person name="Heuer A."/>
            <person name="Rast P."/>
            <person name="Oberbeckmann S."/>
            <person name="Bunk B."/>
            <person name="Jeske O."/>
            <person name="Meyerdierks A."/>
            <person name="Storesund J.E."/>
            <person name="Kallscheuer N."/>
            <person name="Luecker S."/>
            <person name="Lage O.M."/>
            <person name="Pohl T."/>
            <person name="Merkel B.J."/>
            <person name="Hornburger P."/>
            <person name="Mueller R.-W."/>
            <person name="Bruemmer F."/>
            <person name="Labrenz M."/>
            <person name="Spormann A.M."/>
            <person name="Op den Camp H."/>
            <person name="Overmann J."/>
            <person name="Amann R."/>
            <person name="Jetten M.S.M."/>
            <person name="Mascher T."/>
            <person name="Medema M.H."/>
            <person name="Devos D.P."/>
            <person name="Kaster A.-K."/>
            <person name="Ovreas L."/>
            <person name="Rohde M."/>
            <person name="Galperin M.Y."/>
            <person name="Jogler C."/>
        </authorList>
    </citation>
    <scope>NUCLEOTIDE SEQUENCE [LARGE SCALE GENOMIC DNA]</scope>
    <source>
        <strain evidence="5 6">Pan44</strain>
    </source>
</reference>
<evidence type="ECO:0000256" key="3">
    <source>
        <dbReference type="SAM" id="SignalP"/>
    </source>
</evidence>
<dbReference type="InParanoid" id="A0A517SIX6"/>
<comment type="similarity">
    <text evidence="1">Belongs to the sulfatase family.</text>
</comment>
<accession>A0A517SIX6</accession>
<evidence type="ECO:0000259" key="4">
    <source>
        <dbReference type="Pfam" id="PF00884"/>
    </source>
</evidence>
<feature type="domain" description="Sulfatase N-terminal" evidence="4">
    <location>
        <begin position="28"/>
        <end position="144"/>
    </location>
</feature>
<evidence type="ECO:0000313" key="6">
    <source>
        <dbReference type="Proteomes" id="UP000315700"/>
    </source>
</evidence>
<keyword evidence="3" id="KW-0732">Signal</keyword>
<dbReference type="KEGG" id="ccos:Pan44_40960"/>
<feature type="chain" id="PRO_5021977875" evidence="3">
    <location>
        <begin position="24"/>
        <end position="490"/>
    </location>
</feature>
<proteinExistence type="inferred from homology"/>
<dbReference type="Gene3D" id="3.40.720.10">
    <property type="entry name" value="Alkaline Phosphatase, subunit A"/>
    <property type="match status" value="1"/>
</dbReference>
<evidence type="ECO:0000256" key="2">
    <source>
        <dbReference type="ARBA" id="ARBA00022801"/>
    </source>
</evidence>
<feature type="signal peptide" evidence="3">
    <location>
        <begin position="1"/>
        <end position="23"/>
    </location>
</feature>
<dbReference type="InterPro" id="IPR017850">
    <property type="entry name" value="Alkaline_phosphatase_core_sf"/>
</dbReference>
<keyword evidence="6" id="KW-1185">Reference proteome</keyword>
<keyword evidence="2 5" id="KW-0378">Hydrolase</keyword>
<dbReference type="OrthoDB" id="9763613at2"/>
<dbReference type="CDD" id="cd16027">
    <property type="entry name" value="SGSH"/>
    <property type="match status" value="1"/>
</dbReference>
<dbReference type="Pfam" id="PF00884">
    <property type="entry name" value="Sulfatase"/>
    <property type="match status" value="2"/>
</dbReference>
<dbReference type="AlphaFoldDB" id="A0A517SIX6"/>